<accession>A0A3L6SCR7</accession>
<dbReference type="Proteomes" id="UP000275267">
    <property type="component" value="Unassembled WGS sequence"/>
</dbReference>
<organism evidence="2 3">
    <name type="scientific">Panicum miliaceum</name>
    <name type="common">Proso millet</name>
    <name type="synonym">Broomcorn millet</name>
    <dbReference type="NCBI Taxonomy" id="4540"/>
    <lineage>
        <taxon>Eukaryota</taxon>
        <taxon>Viridiplantae</taxon>
        <taxon>Streptophyta</taxon>
        <taxon>Embryophyta</taxon>
        <taxon>Tracheophyta</taxon>
        <taxon>Spermatophyta</taxon>
        <taxon>Magnoliopsida</taxon>
        <taxon>Liliopsida</taxon>
        <taxon>Poales</taxon>
        <taxon>Poaceae</taxon>
        <taxon>PACMAD clade</taxon>
        <taxon>Panicoideae</taxon>
        <taxon>Panicodae</taxon>
        <taxon>Paniceae</taxon>
        <taxon>Panicinae</taxon>
        <taxon>Panicum</taxon>
        <taxon>Panicum sect. Panicum</taxon>
    </lineage>
</organism>
<sequence length="280" mass="32049">MTALNLNSHVDFPYMDQYQQLSNPRREVEVPPRGSYRCARLALFYLLEVAVEEIGLVRISAVPASGNAADDWDGDDDDDLEEVAQGSSNMCTDKADWSEENLYTLCELWCDQIEVGNCNNGTMSGRGYKIVSDKYCARTGLRHDKKQLMNRVGILKQFYLFWKMCNNSSGINHGPSGEVIANHHWWKTNLEWESVEERNHVVLKAKQEENERKRDKLGADVQFCMDLAVECGTAPGSVEFFGCTLFFKDEYNRVVFKSIPTNEGKLDWIKRMCAHDELYS</sequence>
<proteinExistence type="predicted"/>
<dbReference type="EMBL" id="PQIB02000005">
    <property type="protein sequence ID" value="RLN17736.1"/>
    <property type="molecule type" value="Genomic_DNA"/>
</dbReference>
<dbReference type="Pfam" id="PF12776">
    <property type="entry name" value="Myb_DNA-bind_3"/>
    <property type="match status" value="1"/>
</dbReference>
<comment type="caution">
    <text evidence="2">The sequence shown here is derived from an EMBL/GenBank/DDBJ whole genome shotgun (WGS) entry which is preliminary data.</text>
</comment>
<dbReference type="InterPro" id="IPR024752">
    <property type="entry name" value="Myb/SANT-like_dom"/>
</dbReference>
<evidence type="ECO:0000259" key="1">
    <source>
        <dbReference type="Pfam" id="PF12776"/>
    </source>
</evidence>
<protein>
    <recommendedName>
        <fullName evidence="1">Myb/SANT-like domain-containing protein</fullName>
    </recommendedName>
</protein>
<keyword evidence="3" id="KW-1185">Reference proteome</keyword>
<dbReference type="PANTHER" id="PTHR47069:SF11">
    <property type="entry name" value="OS04G0275550 PROTEIN"/>
    <property type="match status" value="1"/>
</dbReference>
<evidence type="ECO:0000313" key="3">
    <source>
        <dbReference type="Proteomes" id="UP000275267"/>
    </source>
</evidence>
<dbReference type="PANTHER" id="PTHR47069">
    <property type="match status" value="1"/>
</dbReference>
<reference evidence="3" key="1">
    <citation type="journal article" date="2019" name="Nat. Commun.">
        <title>The genome of broomcorn millet.</title>
        <authorList>
            <person name="Zou C."/>
            <person name="Miki D."/>
            <person name="Li D."/>
            <person name="Tang Q."/>
            <person name="Xiao L."/>
            <person name="Rajput S."/>
            <person name="Deng P."/>
            <person name="Jia W."/>
            <person name="Huang R."/>
            <person name="Zhang M."/>
            <person name="Sun Y."/>
            <person name="Hu J."/>
            <person name="Fu X."/>
            <person name="Schnable P.S."/>
            <person name="Li F."/>
            <person name="Zhang H."/>
            <person name="Feng B."/>
            <person name="Zhu X."/>
            <person name="Liu R."/>
            <person name="Schnable J.C."/>
            <person name="Zhu J.-K."/>
            <person name="Zhang H."/>
        </authorList>
    </citation>
    <scope>NUCLEOTIDE SEQUENCE [LARGE SCALE GENOMIC DNA]</scope>
</reference>
<gene>
    <name evidence="2" type="ORF">C2845_PM02G27640</name>
</gene>
<name>A0A3L6SCR7_PANMI</name>
<dbReference type="OrthoDB" id="721452at2759"/>
<evidence type="ECO:0000313" key="2">
    <source>
        <dbReference type="EMBL" id="RLN17736.1"/>
    </source>
</evidence>
<feature type="domain" description="Myb/SANT-like" evidence="1">
    <location>
        <begin position="97"/>
        <end position="187"/>
    </location>
</feature>
<dbReference type="AlphaFoldDB" id="A0A3L6SCR7"/>